<evidence type="ECO:0000256" key="1">
    <source>
        <dbReference type="ARBA" id="ARBA00007047"/>
    </source>
</evidence>
<name>A0ABS1DT18_RUBGE</name>
<dbReference type="PANTHER" id="PTHR13707:SF57">
    <property type="entry name" value="SUCCINYL-COA:3-KETOACID COENZYME A TRANSFERASE SUBUNIT B-RELATED"/>
    <property type="match status" value="1"/>
</dbReference>
<proteinExistence type="inferred from homology"/>
<protein>
    <submittedName>
        <fullName evidence="3">Succinyl-CoA--3-ketoacid-CoA transferase</fullName>
    </submittedName>
</protein>
<reference evidence="3" key="1">
    <citation type="submission" date="2017-08" db="EMBL/GenBank/DDBJ databases">
        <authorList>
            <person name="Imhoff J.F."/>
            <person name="Rahn T."/>
            <person name="Kuenzel S."/>
            <person name="Neulinger S.C."/>
        </authorList>
    </citation>
    <scope>NUCLEOTIDE SEQUENCE</scope>
    <source>
        <strain evidence="3">IM 151</strain>
    </source>
</reference>
<dbReference type="NCBIfam" id="TIGR02428">
    <property type="entry name" value="pcaJ_scoB_fam"/>
    <property type="match status" value="1"/>
</dbReference>
<dbReference type="Pfam" id="PF01144">
    <property type="entry name" value="CoA_trans"/>
    <property type="match status" value="1"/>
</dbReference>
<evidence type="ECO:0000313" key="3">
    <source>
        <dbReference type="EMBL" id="MBK1712325.1"/>
    </source>
</evidence>
<evidence type="ECO:0000313" key="4">
    <source>
        <dbReference type="Proteomes" id="UP001041814"/>
    </source>
</evidence>
<evidence type="ECO:0000256" key="2">
    <source>
        <dbReference type="ARBA" id="ARBA00022679"/>
    </source>
</evidence>
<dbReference type="SMART" id="SM00882">
    <property type="entry name" value="CoA_trans"/>
    <property type="match status" value="1"/>
</dbReference>
<dbReference type="Proteomes" id="UP001041814">
    <property type="component" value="Unassembled WGS sequence"/>
</dbReference>
<dbReference type="SUPFAM" id="SSF100950">
    <property type="entry name" value="NagB/RpiA/CoA transferase-like"/>
    <property type="match status" value="1"/>
</dbReference>
<comment type="caution">
    <text evidence="3">The sequence shown here is derived from an EMBL/GenBank/DDBJ whole genome shotgun (WGS) entry which is preliminary data.</text>
</comment>
<dbReference type="InterPro" id="IPR012791">
    <property type="entry name" value="3-oxoacid_CoA-transf_B"/>
</dbReference>
<dbReference type="InterPro" id="IPR037171">
    <property type="entry name" value="NagB/RpiA_transferase-like"/>
</dbReference>
<dbReference type="Gene3D" id="3.40.1080.10">
    <property type="entry name" value="Glutaconate Coenzyme A-transferase"/>
    <property type="match status" value="1"/>
</dbReference>
<dbReference type="InterPro" id="IPR004165">
    <property type="entry name" value="CoA_trans_fam_I"/>
</dbReference>
<comment type="similarity">
    <text evidence="1">Belongs to the 3-oxoacid CoA-transferase subunit B family.</text>
</comment>
<gene>
    <name evidence="3" type="ORF">CKO43_05975</name>
</gene>
<dbReference type="RefSeq" id="WP_200232177.1">
    <property type="nucleotide sequence ID" value="NZ_NRRT01000117.1"/>
</dbReference>
<keyword evidence="4" id="KW-1185">Reference proteome</keyword>
<dbReference type="EMBL" id="NRRU01000016">
    <property type="protein sequence ID" value="MBK1712325.1"/>
    <property type="molecule type" value="Genomic_DNA"/>
</dbReference>
<accession>A0ABS1DT18</accession>
<dbReference type="GO" id="GO:0016740">
    <property type="term" value="F:transferase activity"/>
    <property type="evidence" value="ECO:0007669"/>
    <property type="project" value="UniProtKB-KW"/>
</dbReference>
<organism evidence="3 4">
    <name type="scientific">Rubrivivax gelatinosus</name>
    <name type="common">Rhodocyclus gelatinosus</name>
    <name type="synonym">Rhodopseudomonas gelatinosa</name>
    <dbReference type="NCBI Taxonomy" id="28068"/>
    <lineage>
        <taxon>Bacteria</taxon>
        <taxon>Pseudomonadati</taxon>
        <taxon>Pseudomonadota</taxon>
        <taxon>Betaproteobacteria</taxon>
        <taxon>Burkholderiales</taxon>
        <taxon>Sphaerotilaceae</taxon>
        <taxon>Rubrivivax</taxon>
    </lineage>
</organism>
<sequence length="226" mass="23935">MDKNLIRRRIARRVARELKSGDLVNLGIGLPTAVVNFVPDELGVVFQSENGMLGVGPAPTQQEEIDPDITNAGGQPVGELPGAVYFDSAMSFTIIRGGHVDVTVLGALEVDAEANLANWIVPGKLVPGMGGAMDLVTGARRVIVAMEHCDKNGRPRVLQRCSLPLTAVAVVDLIVTEKAVIAMTADGPLLTEIAVDTTVDEVMQTTGARLAVALDLKTFGEEELEQ</sequence>
<keyword evidence="2 3" id="KW-0808">Transferase</keyword>
<reference evidence="3" key="2">
    <citation type="journal article" date="2020" name="Microorganisms">
        <title>Osmotic Adaptation and Compatible Solute Biosynthesis of Phototrophic Bacteria as Revealed from Genome Analyses.</title>
        <authorList>
            <person name="Imhoff J.F."/>
            <person name="Rahn T."/>
            <person name="Kunzel S."/>
            <person name="Keller A."/>
            <person name="Neulinger S.C."/>
        </authorList>
    </citation>
    <scope>NUCLEOTIDE SEQUENCE</scope>
    <source>
        <strain evidence="3">IM 151</strain>
    </source>
</reference>
<dbReference type="PANTHER" id="PTHR13707">
    <property type="entry name" value="KETOACID-COENZYME A TRANSFERASE"/>
    <property type="match status" value="1"/>
</dbReference>